<feature type="repeat" description="TPR" evidence="3">
    <location>
        <begin position="73"/>
        <end position="106"/>
    </location>
</feature>
<organism evidence="4 5">
    <name type="scientific">Salinivirga cyanobacteriivorans</name>
    <dbReference type="NCBI Taxonomy" id="1307839"/>
    <lineage>
        <taxon>Bacteria</taxon>
        <taxon>Pseudomonadati</taxon>
        <taxon>Bacteroidota</taxon>
        <taxon>Bacteroidia</taxon>
        <taxon>Bacteroidales</taxon>
        <taxon>Salinivirgaceae</taxon>
        <taxon>Salinivirga</taxon>
    </lineage>
</organism>
<dbReference type="PANTHER" id="PTHR44858">
    <property type="entry name" value="TETRATRICOPEPTIDE REPEAT PROTEIN 6"/>
    <property type="match status" value="1"/>
</dbReference>
<dbReference type="STRING" id="1307839.L21SP5_02064"/>
<evidence type="ECO:0000256" key="3">
    <source>
        <dbReference type="PROSITE-ProRule" id="PRU00339"/>
    </source>
</evidence>
<dbReference type="SUPFAM" id="SSF48452">
    <property type="entry name" value="TPR-like"/>
    <property type="match status" value="2"/>
</dbReference>
<dbReference type="Pfam" id="PF13432">
    <property type="entry name" value="TPR_16"/>
    <property type="match status" value="1"/>
</dbReference>
<evidence type="ECO:0000256" key="2">
    <source>
        <dbReference type="ARBA" id="ARBA00022803"/>
    </source>
</evidence>
<proteinExistence type="predicted"/>
<dbReference type="PATRIC" id="fig|1307839.3.peg.2178"/>
<dbReference type="InterPro" id="IPR011990">
    <property type="entry name" value="TPR-like_helical_dom_sf"/>
</dbReference>
<dbReference type="SMART" id="SM00028">
    <property type="entry name" value="TPR"/>
    <property type="match status" value="8"/>
</dbReference>
<dbReference type="InterPro" id="IPR019734">
    <property type="entry name" value="TPR_rpt"/>
</dbReference>
<gene>
    <name evidence="4" type="primary">yrrB_4</name>
    <name evidence="4" type="ORF">L21SP5_02064</name>
</gene>
<dbReference type="Gene3D" id="1.25.40.10">
    <property type="entry name" value="Tetratricopeptide repeat domain"/>
    <property type="match status" value="4"/>
</dbReference>
<feature type="repeat" description="TPR" evidence="3">
    <location>
        <begin position="422"/>
        <end position="455"/>
    </location>
</feature>
<dbReference type="SMART" id="SM00386">
    <property type="entry name" value="HAT"/>
    <property type="match status" value="2"/>
</dbReference>
<dbReference type="PANTHER" id="PTHR44858:SF1">
    <property type="entry name" value="UDP-N-ACETYLGLUCOSAMINE--PEPTIDE N-ACETYLGLUCOSAMINYLTRANSFERASE SPINDLY-RELATED"/>
    <property type="match status" value="1"/>
</dbReference>
<accession>A0A0S2I0J8</accession>
<reference evidence="4 5" key="1">
    <citation type="submission" date="2015-11" db="EMBL/GenBank/DDBJ databases">
        <title>Description and complete genome sequence of a novel strain predominating in hypersaline microbial mats and representing a new family of the Bacteriodetes phylum.</title>
        <authorList>
            <person name="Spring S."/>
            <person name="Bunk B."/>
            <person name="Sproer C."/>
            <person name="Klenk H.-P."/>
        </authorList>
    </citation>
    <scope>NUCLEOTIDE SEQUENCE [LARGE SCALE GENOMIC DNA]</scope>
    <source>
        <strain evidence="4 5">L21-Spi-D4</strain>
    </source>
</reference>
<protein>
    <submittedName>
        <fullName evidence="4">TPR repeat-containing protein YrrB</fullName>
    </submittedName>
</protein>
<evidence type="ECO:0000313" key="5">
    <source>
        <dbReference type="Proteomes" id="UP000064893"/>
    </source>
</evidence>
<dbReference type="Pfam" id="PF14559">
    <property type="entry name" value="TPR_19"/>
    <property type="match status" value="1"/>
</dbReference>
<feature type="repeat" description="TPR" evidence="3">
    <location>
        <begin position="316"/>
        <end position="349"/>
    </location>
</feature>
<keyword evidence="2 3" id="KW-0802">TPR repeat</keyword>
<dbReference type="OrthoDB" id="9814220at2"/>
<dbReference type="Proteomes" id="UP000064893">
    <property type="component" value="Chromosome"/>
</dbReference>
<dbReference type="GO" id="GO:0006396">
    <property type="term" value="P:RNA processing"/>
    <property type="evidence" value="ECO:0007669"/>
    <property type="project" value="InterPro"/>
</dbReference>
<keyword evidence="1" id="KW-0677">Repeat</keyword>
<feature type="repeat" description="TPR" evidence="3">
    <location>
        <begin position="209"/>
        <end position="242"/>
    </location>
</feature>
<dbReference type="AlphaFoldDB" id="A0A0S2I0J8"/>
<dbReference type="InterPro" id="IPR050498">
    <property type="entry name" value="Ycf3"/>
</dbReference>
<keyword evidence="5" id="KW-1185">Reference proteome</keyword>
<sequence>MNYFIILIITTLIFFSCTTQKEVSRIPAPDLSEKEVRQIEGHLVDYKRNMLYEEDQKALKHLKSILSVDSTHPVAHYERAKYYYQKENYDSAFQDINIAIKRNPDKFIYQEFRLMVTQSAGDINKTNRFYDQLLGAYPDNQKLWFNAAEFLLKSKQYEKALTLVNNYEERFGFNNQILVNKFKLLHQLDELKKLEKELVKYSEEYPENVKVLELLGEFYFKTDRVDKGVETYNRLLTIDSDNTVALLSMADYYRANKLYDKSFNYIERVINSKDLDVNKKIEVLVSFMQISKQDPKLSYYFSRLVKSLKEQYGNHSEVQLLYANLLVREGKYKAAQEEYANSLNASPDNLNAWVQLIMVDNELEQNVAIIDHATKALEYFPNQSELYYYRGISYMILEQYDKAMKDLEFGNKITGKNDPLKFQFLYFLGETYYNLDSVQLAFNTFDKAIDINPNEISLLNNYAYYLSEHNMELDKAKDMSLKTIKQDPDNSTYLDTYAWILFQMENYADALTYIEKAILNGGSSSSVIMEHYGDILYKLGKKDEAITAWEEAQLLPNPTDKLLEKVEKQNYVE</sequence>
<evidence type="ECO:0000256" key="1">
    <source>
        <dbReference type="ARBA" id="ARBA00022737"/>
    </source>
</evidence>
<dbReference type="InterPro" id="IPR003107">
    <property type="entry name" value="HAT"/>
</dbReference>
<evidence type="ECO:0000313" key="4">
    <source>
        <dbReference type="EMBL" id="ALO15701.1"/>
    </source>
</evidence>
<dbReference type="PROSITE" id="PS50005">
    <property type="entry name" value="TPR"/>
    <property type="match status" value="4"/>
</dbReference>
<dbReference type="Pfam" id="PF13181">
    <property type="entry name" value="TPR_8"/>
    <property type="match status" value="2"/>
</dbReference>
<name>A0A0S2I0J8_9BACT</name>
<dbReference type="KEGG" id="blq:L21SP5_02064"/>
<dbReference type="RefSeq" id="WP_057953135.1">
    <property type="nucleotide sequence ID" value="NZ_CP013118.1"/>
</dbReference>
<dbReference type="EMBL" id="CP013118">
    <property type="protein sequence ID" value="ALO15701.1"/>
    <property type="molecule type" value="Genomic_DNA"/>
</dbReference>